<dbReference type="EMBL" id="PGOL01000795">
    <property type="protein sequence ID" value="PKI64771.1"/>
    <property type="molecule type" value="Genomic_DNA"/>
</dbReference>
<dbReference type="Proteomes" id="UP000233551">
    <property type="component" value="Unassembled WGS sequence"/>
</dbReference>
<name>A0A2I0K8B0_PUNGR</name>
<protein>
    <submittedName>
        <fullName evidence="1">Uncharacterized protein</fullName>
    </submittedName>
</protein>
<comment type="caution">
    <text evidence="1">The sequence shown here is derived from an EMBL/GenBank/DDBJ whole genome shotgun (WGS) entry which is preliminary data.</text>
</comment>
<proteinExistence type="predicted"/>
<evidence type="ECO:0000313" key="1">
    <source>
        <dbReference type="EMBL" id="PKI64771.1"/>
    </source>
</evidence>
<reference evidence="1 2" key="1">
    <citation type="submission" date="2017-11" db="EMBL/GenBank/DDBJ databases">
        <title>De-novo sequencing of pomegranate (Punica granatum L.) genome.</title>
        <authorList>
            <person name="Akparov Z."/>
            <person name="Amiraslanov A."/>
            <person name="Hajiyeva S."/>
            <person name="Abbasov M."/>
            <person name="Kaur K."/>
            <person name="Hamwieh A."/>
            <person name="Solovyev V."/>
            <person name="Salamov A."/>
            <person name="Braich B."/>
            <person name="Kosarev P."/>
            <person name="Mahmoud A."/>
            <person name="Hajiyev E."/>
            <person name="Babayeva S."/>
            <person name="Izzatullayeva V."/>
            <person name="Mammadov A."/>
            <person name="Mammadov A."/>
            <person name="Sharifova S."/>
            <person name="Ojaghi J."/>
            <person name="Eynullazada K."/>
            <person name="Bayramov B."/>
            <person name="Abdulazimova A."/>
            <person name="Shahmuradov I."/>
        </authorList>
    </citation>
    <scope>NUCLEOTIDE SEQUENCE [LARGE SCALE GENOMIC DNA]</scope>
    <source>
        <strain evidence="2">cv. AG2017</strain>
        <tissue evidence="1">Leaf</tissue>
    </source>
</reference>
<dbReference type="AlphaFoldDB" id="A0A2I0K8B0"/>
<sequence length="196" mass="22640">MGVYDMIIHPRQLYQEQARYESYNQFVINYNMSEFNKPLPELLSILRTTEKDINKGTPFLMVQGTKKNSKGKKAKGASKCDSGALKPKAKVAKDDYFFQYGKSGHWKRNYKLMGKVAEQIPQGVVAQSSAQVTQEPRRSGRIHHEPERYEFLVIQDNDVLLVDNDELTTYTEAVKGPDSEKWLEAMRFEMKSMFDN</sequence>
<keyword evidence="2" id="KW-1185">Reference proteome</keyword>
<gene>
    <name evidence="1" type="ORF">CRG98_014840</name>
</gene>
<evidence type="ECO:0000313" key="2">
    <source>
        <dbReference type="Proteomes" id="UP000233551"/>
    </source>
</evidence>
<organism evidence="1 2">
    <name type="scientific">Punica granatum</name>
    <name type="common">Pomegranate</name>
    <dbReference type="NCBI Taxonomy" id="22663"/>
    <lineage>
        <taxon>Eukaryota</taxon>
        <taxon>Viridiplantae</taxon>
        <taxon>Streptophyta</taxon>
        <taxon>Embryophyta</taxon>
        <taxon>Tracheophyta</taxon>
        <taxon>Spermatophyta</taxon>
        <taxon>Magnoliopsida</taxon>
        <taxon>eudicotyledons</taxon>
        <taxon>Gunneridae</taxon>
        <taxon>Pentapetalae</taxon>
        <taxon>rosids</taxon>
        <taxon>malvids</taxon>
        <taxon>Myrtales</taxon>
        <taxon>Lythraceae</taxon>
        <taxon>Punica</taxon>
    </lineage>
</organism>
<accession>A0A2I0K8B0</accession>